<dbReference type="GeneID" id="28729828"/>
<dbReference type="GO" id="GO:0016020">
    <property type="term" value="C:membrane"/>
    <property type="evidence" value="ECO:0007669"/>
    <property type="project" value="UniProtKB-SubCell"/>
</dbReference>
<accession>A0A0M9VQR8</accession>
<evidence type="ECO:0000256" key="3">
    <source>
        <dbReference type="ARBA" id="ARBA00022989"/>
    </source>
</evidence>
<name>A0A0M9VQR8_9BASI</name>
<feature type="transmembrane region" description="Helical" evidence="6">
    <location>
        <begin position="48"/>
        <end position="66"/>
    </location>
</feature>
<feature type="transmembrane region" description="Helical" evidence="6">
    <location>
        <begin position="152"/>
        <end position="171"/>
    </location>
</feature>
<feature type="transmembrane region" description="Helical" evidence="6">
    <location>
        <begin position="209"/>
        <end position="233"/>
    </location>
</feature>
<comment type="caution">
    <text evidence="7">The sequence shown here is derived from an EMBL/GenBank/DDBJ whole genome shotgun (WGS) entry which is preliminary data.</text>
</comment>
<dbReference type="PANTHER" id="PTHR12570:SF65">
    <property type="entry name" value="MAGNESIUM TRANSPORTER NIPA9-RELATED"/>
    <property type="match status" value="1"/>
</dbReference>
<dbReference type="GO" id="GO:0015095">
    <property type="term" value="F:magnesium ion transmembrane transporter activity"/>
    <property type="evidence" value="ECO:0007669"/>
    <property type="project" value="InterPro"/>
</dbReference>
<evidence type="ECO:0000256" key="6">
    <source>
        <dbReference type="SAM" id="Phobius"/>
    </source>
</evidence>
<evidence type="ECO:0000256" key="2">
    <source>
        <dbReference type="ARBA" id="ARBA00022692"/>
    </source>
</evidence>
<dbReference type="OrthoDB" id="165382at2759"/>
<evidence type="ECO:0000256" key="4">
    <source>
        <dbReference type="ARBA" id="ARBA00023136"/>
    </source>
</evidence>
<keyword evidence="8" id="KW-1185">Reference proteome</keyword>
<organism evidence="7 8">
    <name type="scientific">Malassezia pachydermatis</name>
    <dbReference type="NCBI Taxonomy" id="77020"/>
    <lineage>
        <taxon>Eukaryota</taxon>
        <taxon>Fungi</taxon>
        <taxon>Dikarya</taxon>
        <taxon>Basidiomycota</taxon>
        <taxon>Ustilaginomycotina</taxon>
        <taxon>Malasseziomycetes</taxon>
        <taxon>Malasseziales</taxon>
        <taxon>Malasseziaceae</taxon>
        <taxon>Malassezia</taxon>
    </lineage>
</organism>
<dbReference type="PANTHER" id="PTHR12570">
    <property type="match status" value="1"/>
</dbReference>
<feature type="transmembrane region" description="Helical" evidence="6">
    <location>
        <begin position="183"/>
        <end position="203"/>
    </location>
</feature>
<feature type="region of interest" description="Disordered" evidence="5">
    <location>
        <begin position="244"/>
        <end position="272"/>
    </location>
</feature>
<feature type="transmembrane region" description="Helical" evidence="6">
    <location>
        <begin position="78"/>
        <end position="102"/>
    </location>
</feature>
<reference evidence="7 8" key="1">
    <citation type="submission" date="2015-07" db="EMBL/GenBank/DDBJ databases">
        <title>Draft Genome Sequence of Malassezia furfur CBS1878 and Malassezia pachydermatis CBS1879.</title>
        <authorList>
            <person name="Triana S."/>
            <person name="Ohm R."/>
            <person name="Gonzalez A."/>
            <person name="DeCock H."/>
            <person name="Restrepo S."/>
            <person name="Celis A."/>
        </authorList>
    </citation>
    <scope>NUCLEOTIDE SEQUENCE [LARGE SCALE GENOMIC DNA]</scope>
    <source>
        <strain evidence="7 8">CBS 1879</strain>
    </source>
</reference>
<proteinExistence type="predicted"/>
<dbReference type="EMBL" id="LGAV01000001">
    <property type="protein sequence ID" value="KOS15833.1"/>
    <property type="molecule type" value="Genomic_DNA"/>
</dbReference>
<keyword evidence="4 6" id="KW-0472">Membrane</keyword>
<dbReference type="AlphaFoldDB" id="A0A0M9VQR8"/>
<comment type="subcellular location">
    <subcellularLocation>
        <location evidence="1">Membrane</location>
        <topology evidence="1">Multi-pass membrane protein</topology>
    </subcellularLocation>
</comment>
<keyword evidence="2 6" id="KW-0812">Transmembrane</keyword>
<dbReference type="InterPro" id="IPR008521">
    <property type="entry name" value="Mg_trans_NIPA"/>
</dbReference>
<sequence length="368" mass="39398">MSLGETGNFLSYGFAPASLVSPLGAVSLLSNVIIAPALLHEPMTHSDLLGIALAILGAVAVVSSIGPSGSEPMDPPALWSALACPTFVVYALLMLALGIGLMMACHTSIGRRSILVHVGVCGVFGGFTVLATKGVSSFVVHAHDARILHEPLFYVLLAVLVSTALLQLAYLNGALQRFDSRHVIPTQFVLFTVSTIVGSSILYHDFAKLRWPAITGFSLGCTCTFIGVFVLTWDFGSRPTESPVPTTPHIVVEEPSTSPSPAQLGEPMPVPEIPRRRSMADLMERSRSSLVDVAHVLVGTSARSITEPAQPTKPTHRRTRSRPDLHPHVLNEALGYTRDSDVLHDAQPTFLGLSPGRNLLIRRKDLAN</sequence>
<dbReference type="InterPro" id="IPR037185">
    <property type="entry name" value="EmrE-like"/>
</dbReference>
<gene>
    <name evidence="7" type="ORF">Malapachy_3484</name>
</gene>
<feature type="compositionally biased region" description="Polar residues" evidence="5">
    <location>
        <begin position="304"/>
        <end position="313"/>
    </location>
</feature>
<evidence type="ECO:0000256" key="1">
    <source>
        <dbReference type="ARBA" id="ARBA00004141"/>
    </source>
</evidence>
<feature type="transmembrane region" description="Helical" evidence="6">
    <location>
        <begin position="114"/>
        <end position="132"/>
    </location>
</feature>
<evidence type="ECO:0000313" key="7">
    <source>
        <dbReference type="EMBL" id="KOS15833.1"/>
    </source>
</evidence>
<dbReference type="Pfam" id="PF05653">
    <property type="entry name" value="Mg_trans_NIPA"/>
    <property type="match status" value="1"/>
</dbReference>
<feature type="region of interest" description="Disordered" evidence="5">
    <location>
        <begin position="304"/>
        <end position="326"/>
    </location>
</feature>
<evidence type="ECO:0000313" key="8">
    <source>
        <dbReference type="Proteomes" id="UP000037751"/>
    </source>
</evidence>
<dbReference type="RefSeq" id="XP_017993465.1">
    <property type="nucleotide sequence ID" value="XM_018137952.1"/>
</dbReference>
<dbReference type="Proteomes" id="UP000037751">
    <property type="component" value="Unassembled WGS sequence"/>
</dbReference>
<evidence type="ECO:0000256" key="5">
    <source>
        <dbReference type="SAM" id="MobiDB-lite"/>
    </source>
</evidence>
<dbReference type="VEuPathDB" id="FungiDB:Malapachy_3484"/>
<feature type="transmembrane region" description="Helical" evidence="6">
    <location>
        <begin position="20"/>
        <end position="39"/>
    </location>
</feature>
<dbReference type="SUPFAM" id="SSF103481">
    <property type="entry name" value="Multidrug resistance efflux transporter EmrE"/>
    <property type="match status" value="1"/>
</dbReference>
<protein>
    <submittedName>
        <fullName evidence="7">Domain membrane protein</fullName>
    </submittedName>
</protein>
<keyword evidence="3 6" id="KW-1133">Transmembrane helix</keyword>